<sequence length="40" mass="4241">MGTDSNINERVTPSGRDPMVVVTRDGDGMRGIVARRGAVP</sequence>
<accession>D5QCA4</accession>
<dbReference type="AlphaFoldDB" id="D5QCA4"/>
<dbReference type="Proteomes" id="UP000006468">
    <property type="component" value="Chromosome"/>
</dbReference>
<evidence type="ECO:0000313" key="3">
    <source>
        <dbReference type="Proteomes" id="UP000006468"/>
    </source>
</evidence>
<organism evidence="2 3">
    <name type="scientific">Novacetimonas hansenii ATCC 23769</name>
    <dbReference type="NCBI Taxonomy" id="714995"/>
    <lineage>
        <taxon>Bacteria</taxon>
        <taxon>Pseudomonadati</taxon>
        <taxon>Pseudomonadota</taxon>
        <taxon>Alphaproteobacteria</taxon>
        <taxon>Acetobacterales</taxon>
        <taxon>Acetobacteraceae</taxon>
        <taxon>Novacetimonas</taxon>
    </lineage>
</organism>
<comment type="caution">
    <text evidence="2">The sequence shown here is derived from an EMBL/GenBank/DDBJ whole genome shotgun (WGS) entry which is preliminary data.</text>
</comment>
<dbReference type="RefSeq" id="WP_003617860.1">
    <property type="nucleotide sequence ID" value="NZ_CM000920.1"/>
</dbReference>
<proteinExistence type="predicted"/>
<dbReference type="HOGENOM" id="CLU_3291217_0_0_5"/>
<reference evidence="2 3" key="1">
    <citation type="journal article" date="2010" name="J. Bacteriol.">
        <title>Genome sequence of a cellulose-producing bacterium, Gluconacetobacter hansenii ATCC 23769.</title>
        <authorList>
            <person name="Iyer P.R."/>
            <person name="Geib S.M."/>
            <person name="Catchmark J."/>
            <person name="Kao T.H."/>
            <person name="Tien M."/>
        </authorList>
    </citation>
    <scope>NUCLEOTIDE SEQUENCE [LARGE SCALE GENOMIC DNA]</scope>
    <source>
        <strain evidence="2 3">ATCC 23769</strain>
    </source>
</reference>
<evidence type="ECO:0000256" key="1">
    <source>
        <dbReference type="SAM" id="MobiDB-lite"/>
    </source>
</evidence>
<gene>
    <name evidence="2" type="ORF">GXY_03773</name>
</gene>
<dbReference type="GeneID" id="79062964"/>
<feature type="region of interest" description="Disordered" evidence="1">
    <location>
        <begin position="1"/>
        <end position="23"/>
    </location>
</feature>
<evidence type="ECO:0000313" key="2">
    <source>
        <dbReference type="EMBL" id="EFG85300.1"/>
    </source>
</evidence>
<name>D5QCA4_NOVHA</name>
<protein>
    <submittedName>
        <fullName evidence="2">Uncharacterized protein</fullName>
    </submittedName>
</protein>
<feature type="compositionally biased region" description="Polar residues" evidence="1">
    <location>
        <begin position="1"/>
        <end position="11"/>
    </location>
</feature>
<dbReference type="EMBL" id="ADTV01000009">
    <property type="protein sequence ID" value="EFG85300.1"/>
    <property type="molecule type" value="Genomic_DNA"/>
</dbReference>